<accession>A0A0V0Z016</accession>
<gene>
    <name evidence="1" type="ORF">T12_5789</name>
</gene>
<reference evidence="1 2" key="1">
    <citation type="submission" date="2015-01" db="EMBL/GenBank/DDBJ databases">
        <title>Evolution of Trichinella species and genotypes.</title>
        <authorList>
            <person name="Korhonen P.K."/>
            <person name="Edoardo P."/>
            <person name="Giuseppe L.R."/>
            <person name="Gasser R.B."/>
        </authorList>
    </citation>
    <scope>NUCLEOTIDE SEQUENCE [LARGE SCALE GENOMIC DNA]</scope>
    <source>
        <strain evidence="1">ISS2496</strain>
    </source>
</reference>
<evidence type="ECO:0000313" key="1">
    <source>
        <dbReference type="EMBL" id="KRY05740.1"/>
    </source>
</evidence>
<protein>
    <submittedName>
        <fullName evidence="1">Uncharacterized protein</fullName>
    </submittedName>
</protein>
<comment type="caution">
    <text evidence="1">The sequence shown here is derived from an EMBL/GenBank/DDBJ whole genome shotgun (WGS) entry which is preliminary data.</text>
</comment>
<name>A0A0V0Z016_9BILA</name>
<keyword evidence="2" id="KW-1185">Reference proteome</keyword>
<dbReference type="AlphaFoldDB" id="A0A0V0Z016"/>
<organism evidence="1 2">
    <name type="scientific">Trichinella patagoniensis</name>
    <dbReference type="NCBI Taxonomy" id="990121"/>
    <lineage>
        <taxon>Eukaryota</taxon>
        <taxon>Metazoa</taxon>
        <taxon>Ecdysozoa</taxon>
        <taxon>Nematoda</taxon>
        <taxon>Enoplea</taxon>
        <taxon>Dorylaimia</taxon>
        <taxon>Trichinellida</taxon>
        <taxon>Trichinellidae</taxon>
        <taxon>Trichinella</taxon>
    </lineage>
</organism>
<proteinExistence type="predicted"/>
<evidence type="ECO:0000313" key="2">
    <source>
        <dbReference type="Proteomes" id="UP000054783"/>
    </source>
</evidence>
<sequence length="37" mass="3812">MTSLIAGKAITGLCREEMENGCIVGGNVDANVTELSD</sequence>
<dbReference type="Proteomes" id="UP000054783">
    <property type="component" value="Unassembled WGS sequence"/>
</dbReference>
<dbReference type="EMBL" id="JYDQ01001134">
    <property type="protein sequence ID" value="KRY05740.1"/>
    <property type="molecule type" value="Genomic_DNA"/>
</dbReference>